<dbReference type="OrthoDB" id="37886at2759"/>
<feature type="region of interest" description="Disordered" evidence="4">
    <location>
        <begin position="1"/>
        <end position="194"/>
    </location>
</feature>
<comment type="caution">
    <text evidence="5">The sequence shown here is derived from an EMBL/GenBank/DDBJ whole genome shotgun (WGS) entry which is preliminary data.</text>
</comment>
<feature type="compositionally biased region" description="Low complexity" evidence="4">
    <location>
        <begin position="20"/>
        <end position="39"/>
    </location>
</feature>
<dbReference type="PANTHER" id="PTHR10502">
    <property type="entry name" value="ANNEXIN"/>
    <property type="match status" value="1"/>
</dbReference>
<dbReference type="SUPFAM" id="SSF47874">
    <property type="entry name" value="Annexin"/>
    <property type="match status" value="1"/>
</dbReference>
<feature type="compositionally biased region" description="Pro residues" evidence="4">
    <location>
        <begin position="162"/>
        <end position="182"/>
    </location>
</feature>
<evidence type="ECO:0000313" key="6">
    <source>
        <dbReference type="Proteomes" id="UP000283269"/>
    </source>
</evidence>
<evidence type="ECO:0000256" key="2">
    <source>
        <dbReference type="ARBA" id="ARBA00022737"/>
    </source>
</evidence>
<dbReference type="SMART" id="SM00335">
    <property type="entry name" value="ANX"/>
    <property type="match status" value="3"/>
</dbReference>
<reference evidence="5 6" key="1">
    <citation type="journal article" date="2018" name="Evol. Lett.">
        <title>Horizontal gene cluster transfer increased hallucinogenic mushroom diversity.</title>
        <authorList>
            <person name="Reynolds H.T."/>
            <person name="Vijayakumar V."/>
            <person name="Gluck-Thaler E."/>
            <person name="Korotkin H.B."/>
            <person name="Matheny P.B."/>
            <person name="Slot J.C."/>
        </authorList>
    </citation>
    <scope>NUCLEOTIDE SEQUENCE [LARGE SCALE GENOMIC DNA]</scope>
    <source>
        <strain evidence="5 6">2631</strain>
    </source>
</reference>
<keyword evidence="3" id="KW-0041">Annexin</keyword>
<feature type="compositionally biased region" description="Pro residues" evidence="4">
    <location>
        <begin position="40"/>
        <end position="62"/>
    </location>
</feature>
<dbReference type="Pfam" id="PF00191">
    <property type="entry name" value="Annexin"/>
    <property type="match status" value="2"/>
</dbReference>
<dbReference type="GO" id="GO:0005509">
    <property type="term" value="F:calcium ion binding"/>
    <property type="evidence" value="ECO:0007669"/>
    <property type="project" value="InterPro"/>
</dbReference>
<dbReference type="InterPro" id="IPR001464">
    <property type="entry name" value="Annexin"/>
</dbReference>
<dbReference type="PRINTS" id="PR00196">
    <property type="entry name" value="ANNEXIN"/>
</dbReference>
<dbReference type="GO" id="GO:0012506">
    <property type="term" value="C:vesicle membrane"/>
    <property type="evidence" value="ECO:0007669"/>
    <property type="project" value="TreeGrafter"/>
</dbReference>
<keyword evidence="6" id="KW-1185">Reference proteome</keyword>
<dbReference type="Gene3D" id="1.10.220.10">
    <property type="entry name" value="Annexin"/>
    <property type="match status" value="3"/>
</dbReference>
<dbReference type="STRING" id="93625.A0A409WGC0"/>
<feature type="compositionally biased region" description="Pro residues" evidence="4">
    <location>
        <begin position="93"/>
        <end position="140"/>
    </location>
</feature>
<evidence type="ECO:0000313" key="5">
    <source>
        <dbReference type="EMBL" id="PPQ77559.1"/>
    </source>
</evidence>
<dbReference type="PROSITE" id="PS51897">
    <property type="entry name" value="ANNEXIN_2"/>
    <property type="match status" value="2"/>
</dbReference>
<gene>
    <name evidence="5" type="ORF">CVT25_011419</name>
</gene>
<feature type="compositionally biased region" description="Low complexity" evidence="4">
    <location>
        <begin position="63"/>
        <end position="72"/>
    </location>
</feature>
<dbReference type="GO" id="GO:0001786">
    <property type="term" value="F:phosphatidylserine binding"/>
    <property type="evidence" value="ECO:0007669"/>
    <property type="project" value="TreeGrafter"/>
</dbReference>
<dbReference type="InterPro" id="IPR037104">
    <property type="entry name" value="Annexin_sf"/>
</dbReference>
<protein>
    <recommendedName>
        <fullName evidence="7">Annexin</fullName>
    </recommendedName>
</protein>
<proteinExistence type="inferred from homology"/>
<evidence type="ECO:0000256" key="3">
    <source>
        <dbReference type="ARBA" id="ARBA00023216"/>
    </source>
</evidence>
<dbReference type="PANTHER" id="PTHR10502:SF102">
    <property type="entry name" value="ANNEXIN B11"/>
    <property type="match status" value="1"/>
</dbReference>
<dbReference type="EMBL" id="NHYD01003437">
    <property type="protein sequence ID" value="PPQ77559.1"/>
    <property type="molecule type" value="Genomic_DNA"/>
</dbReference>
<accession>A0A409WGC0</accession>
<dbReference type="InterPro" id="IPR018502">
    <property type="entry name" value="Annexin_repeat"/>
</dbReference>
<dbReference type="Proteomes" id="UP000283269">
    <property type="component" value="Unassembled WGS sequence"/>
</dbReference>
<keyword evidence="2" id="KW-0677">Repeat</keyword>
<dbReference type="InParanoid" id="A0A409WGC0"/>
<evidence type="ECO:0000256" key="1">
    <source>
        <dbReference type="ARBA" id="ARBA00007831"/>
    </source>
</evidence>
<dbReference type="AlphaFoldDB" id="A0A409WGC0"/>
<evidence type="ECO:0000256" key="4">
    <source>
        <dbReference type="SAM" id="MobiDB-lite"/>
    </source>
</evidence>
<sequence>MSSTSQNPPGGYAPPPGGAPPATGAPSNPATPGAAQAQAPYPPPAGGPPPGQQPYSVYPPPGAYAAGPQGSYYPPPGSYYPPPPGQYPQYPGYYPPPPPPGQYAAYPPPPGQYPPPAGQYPPPAATGQYPPPAGQYPPPAGAQGAPGTPGAPGAPAGAGQYAPPPGPPPAPYAHAPPPPGGAPSPYQVPGAPSPYPYAPPGGAPYYAQGPPAAQHLPQDPLVYLGTAIPNPDAPHAPLGVQKVPGWDPAHDYNTLARAISADGVGDDKKFGFVMLTLIDPLMVMKTVLNILIPLNVFQMDALSDYCLAKTGISLAERLQRSTSGNFGTAIQALALGPLGFDVHLAKKAIVGLGTDETLLIELMLGRQAFEIRWLKTAYRLRYGKDLVDAVKSDLSGVTMEMFGMVLAAQKPVNPYMPVQQHDLEVKNDVKKLHEAVKRKSKGWEVSFFEVFINRSDSHLSAVREYKSLSKLIKKEASGTIREGLLYILHGVKSKRDGRGYWRDGKLLEKSMAGLGTKDTQLIYRLVRAHWDALRMEAVKDAYQRRYKKSLESRVKGETSGLYRDLLVALVKGPAGPKY</sequence>
<comment type="similarity">
    <text evidence="1">Belongs to the annexin family.</text>
</comment>
<name>A0A409WGC0_PSICY</name>
<dbReference type="GO" id="GO:0005886">
    <property type="term" value="C:plasma membrane"/>
    <property type="evidence" value="ECO:0007669"/>
    <property type="project" value="TreeGrafter"/>
</dbReference>
<feature type="compositionally biased region" description="Pro residues" evidence="4">
    <location>
        <begin position="73"/>
        <end position="86"/>
    </location>
</feature>
<dbReference type="GO" id="GO:0005544">
    <property type="term" value="F:calcium-dependent phospholipid binding"/>
    <property type="evidence" value="ECO:0007669"/>
    <property type="project" value="InterPro"/>
</dbReference>
<evidence type="ECO:0008006" key="7">
    <source>
        <dbReference type="Google" id="ProtNLM"/>
    </source>
</evidence>
<dbReference type="GO" id="GO:0005634">
    <property type="term" value="C:nucleus"/>
    <property type="evidence" value="ECO:0007669"/>
    <property type="project" value="TreeGrafter"/>
</dbReference>
<dbReference type="GO" id="GO:0005737">
    <property type="term" value="C:cytoplasm"/>
    <property type="evidence" value="ECO:0007669"/>
    <property type="project" value="TreeGrafter"/>
</dbReference>
<feature type="compositionally biased region" description="Low complexity" evidence="4">
    <location>
        <begin position="141"/>
        <end position="161"/>
    </location>
</feature>
<organism evidence="5 6">
    <name type="scientific">Psilocybe cyanescens</name>
    <dbReference type="NCBI Taxonomy" id="93625"/>
    <lineage>
        <taxon>Eukaryota</taxon>
        <taxon>Fungi</taxon>
        <taxon>Dikarya</taxon>
        <taxon>Basidiomycota</taxon>
        <taxon>Agaricomycotina</taxon>
        <taxon>Agaricomycetes</taxon>
        <taxon>Agaricomycetidae</taxon>
        <taxon>Agaricales</taxon>
        <taxon>Agaricineae</taxon>
        <taxon>Strophariaceae</taxon>
        <taxon>Psilocybe</taxon>
    </lineage>
</organism>